<accession>A0ABW2JR56</accession>
<keyword evidence="3" id="KW-1185">Reference proteome</keyword>
<feature type="chain" id="PRO_5045928879" description="Carboxypeptidase regulatory-like domain-containing protein" evidence="1">
    <location>
        <begin position="30"/>
        <end position="140"/>
    </location>
</feature>
<gene>
    <name evidence="2" type="ORF">ACFQVC_27110</name>
</gene>
<dbReference type="Gene3D" id="2.60.40.10">
    <property type="entry name" value="Immunoglobulins"/>
    <property type="match status" value="1"/>
</dbReference>
<protein>
    <recommendedName>
        <fullName evidence="4">Carboxypeptidase regulatory-like domain-containing protein</fullName>
    </recommendedName>
</protein>
<reference evidence="3" key="1">
    <citation type="journal article" date="2019" name="Int. J. Syst. Evol. Microbiol.">
        <title>The Global Catalogue of Microorganisms (GCM) 10K type strain sequencing project: providing services to taxonomists for standard genome sequencing and annotation.</title>
        <authorList>
            <consortium name="The Broad Institute Genomics Platform"/>
            <consortium name="The Broad Institute Genome Sequencing Center for Infectious Disease"/>
            <person name="Wu L."/>
            <person name="Ma J."/>
        </authorList>
    </citation>
    <scope>NUCLEOTIDE SEQUENCE [LARGE SCALE GENOMIC DNA]</scope>
    <source>
        <strain evidence="3">SYNS20</strain>
    </source>
</reference>
<evidence type="ECO:0000313" key="3">
    <source>
        <dbReference type="Proteomes" id="UP001596523"/>
    </source>
</evidence>
<comment type="caution">
    <text evidence="2">The sequence shown here is derived from an EMBL/GenBank/DDBJ whole genome shotgun (WGS) entry which is preliminary data.</text>
</comment>
<dbReference type="RefSeq" id="WP_381835353.1">
    <property type="nucleotide sequence ID" value="NZ_JBHTCF010000013.1"/>
</dbReference>
<sequence>MLRSLARGAGVTAAALALGSVFTASGAFAADYQGTPERLNAAAYYGSVDVLARQTHGLKAKLTKVDGSPVAGLPVTFTVAGEKTTLCEATTDTNGNAECQNSPLPLGIPTVKLVTAGYDATFDGNARYAPVSAHNSVGAL</sequence>
<evidence type="ECO:0008006" key="4">
    <source>
        <dbReference type="Google" id="ProtNLM"/>
    </source>
</evidence>
<evidence type="ECO:0000313" key="2">
    <source>
        <dbReference type="EMBL" id="MFC7307883.1"/>
    </source>
</evidence>
<dbReference type="InterPro" id="IPR008964">
    <property type="entry name" value="Invasin/intimin_cell_adhesion"/>
</dbReference>
<dbReference type="Proteomes" id="UP001596523">
    <property type="component" value="Unassembled WGS sequence"/>
</dbReference>
<organism evidence="2 3">
    <name type="scientific">Streptomyces monticola</name>
    <dbReference type="NCBI Taxonomy" id="2666263"/>
    <lineage>
        <taxon>Bacteria</taxon>
        <taxon>Bacillati</taxon>
        <taxon>Actinomycetota</taxon>
        <taxon>Actinomycetes</taxon>
        <taxon>Kitasatosporales</taxon>
        <taxon>Streptomycetaceae</taxon>
        <taxon>Streptomyces</taxon>
    </lineage>
</organism>
<feature type="signal peptide" evidence="1">
    <location>
        <begin position="1"/>
        <end position="29"/>
    </location>
</feature>
<keyword evidence="1" id="KW-0732">Signal</keyword>
<dbReference type="EMBL" id="JBHTCF010000013">
    <property type="protein sequence ID" value="MFC7307883.1"/>
    <property type="molecule type" value="Genomic_DNA"/>
</dbReference>
<dbReference type="InterPro" id="IPR013783">
    <property type="entry name" value="Ig-like_fold"/>
</dbReference>
<dbReference type="SUPFAM" id="SSF49373">
    <property type="entry name" value="Invasin/intimin cell-adhesion fragments"/>
    <property type="match status" value="1"/>
</dbReference>
<proteinExistence type="predicted"/>
<evidence type="ECO:0000256" key="1">
    <source>
        <dbReference type="SAM" id="SignalP"/>
    </source>
</evidence>
<name>A0ABW2JR56_9ACTN</name>